<proteinExistence type="predicted"/>
<evidence type="ECO:0000256" key="1">
    <source>
        <dbReference type="SAM" id="MobiDB-lite"/>
    </source>
</evidence>
<protein>
    <submittedName>
        <fullName evidence="2">Uncharacterized protein</fullName>
    </submittedName>
</protein>
<evidence type="ECO:0000313" key="2">
    <source>
        <dbReference type="EMBL" id="KAA1107413.1"/>
    </source>
</evidence>
<dbReference type="Proteomes" id="UP000324748">
    <property type="component" value="Unassembled WGS sequence"/>
</dbReference>
<organism evidence="2 3">
    <name type="scientific">Puccinia graminis f. sp. tritici</name>
    <dbReference type="NCBI Taxonomy" id="56615"/>
    <lineage>
        <taxon>Eukaryota</taxon>
        <taxon>Fungi</taxon>
        <taxon>Dikarya</taxon>
        <taxon>Basidiomycota</taxon>
        <taxon>Pucciniomycotina</taxon>
        <taxon>Pucciniomycetes</taxon>
        <taxon>Pucciniales</taxon>
        <taxon>Pucciniaceae</taxon>
        <taxon>Puccinia</taxon>
    </lineage>
</organism>
<feature type="compositionally biased region" description="Polar residues" evidence="1">
    <location>
        <begin position="47"/>
        <end position="57"/>
    </location>
</feature>
<gene>
    <name evidence="2" type="ORF">PGT21_013201</name>
</gene>
<feature type="region of interest" description="Disordered" evidence="1">
    <location>
        <begin position="47"/>
        <end position="81"/>
    </location>
</feature>
<accession>A0A5B0Q2T9</accession>
<name>A0A5B0Q2T9_PUCGR</name>
<sequence length="106" mass="11347">MYCIRQRADLYGAGRQLSPWATDLDGAGSRLKVEELISSGNHRALSSVCTTGDTSSPEKTKTKKNRASMCSLPRKPGLPRMTSSSVIIDVSSIVVQSHSGSSLSTF</sequence>
<keyword evidence="3" id="KW-1185">Reference proteome</keyword>
<reference evidence="2 3" key="1">
    <citation type="submission" date="2019-05" db="EMBL/GenBank/DDBJ databases">
        <title>Emergence of the Ug99 lineage of the wheat stem rust pathogen through somatic hybridization.</title>
        <authorList>
            <person name="Li F."/>
            <person name="Upadhyaya N.M."/>
            <person name="Sperschneider J."/>
            <person name="Matny O."/>
            <person name="Nguyen-Phuc H."/>
            <person name="Mago R."/>
            <person name="Raley C."/>
            <person name="Miller M.E."/>
            <person name="Silverstein K.A.T."/>
            <person name="Henningsen E."/>
            <person name="Hirsch C.D."/>
            <person name="Visser B."/>
            <person name="Pretorius Z.A."/>
            <person name="Steffenson B.J."/>
            <person name="Schwessinger B."/>
            <person name="Dodds P.N."/>
            <person name="Figueroa M."/>
        </authorList>
    </citation>
    <scope>NUCLEOTIDE SEQUENCE [LARGE SCALE GENOMIC DNA]</scope>
    <source>
        <strain evidence="2">21-0</strain>
    </source>
</reference>
<evidence type="ECO:0000313" key="3">
    <source>
        <dbReference type="Proteomes" id="UP000324748"/>
    </source>
</evidence>
<comment type="caution">
    <text evidence="2">The sequence shown here is derived from an EMBL/GenBank/DDBJ whole genome shotgun (WGS) entry which is preliminary data.</text>
</comment>
<dbReference type="AlphaFoldDB" id="A0A5B0Q2T9"/>
<dbReference type="EMBL" id="VSWC01000029">
    <property type="protein sequence ID" value="KAA1107413.1"/>
    <property type="molecule type" value="Genomic_DNA"/>
</dbReference>